<keyword evidence="2" id="KW-1003">Cell membrane</keyword>
<keyword evidence="3" id="KW-0812">Transmembrane</keyword>
<dbReference type="AlphaFoldDB" id="A0A9J6RF41"/>
<dbReference type="Proteomes" id="UP001084197">
    <property type="component" value="Unassembled WGS sequence"/>
</dbReference>
<dbReference type="Gene3D" id="1.10.1760.20">
    <property type="match status" value="1"/>
</dbReference>
<feature type="transmembrane region" description="Helical" evidence="3">
    <location>
        <begin position="93"/>
        <end position="112"/>
    </location>
</feature>
<keyword evidence="3" id="KW-1133">Transmembrane helix</keyword>
<feature type="transmembrane region" description="Helical" evidence="3">
    <location>
        <begin position="124"/>
        <end position="146"/>
    </location>
</feature>
<feature type="transmembrane region" description="Helical" evidence="3">
    <location>
        <begin position="39"/>
        <end position="57"/>
    </location>
</feature>
<reference evidence="4" key="1">
    <citation type="submission" date="2022-11" db="EMBL/GenBank/DDBJ databases">
        <title>WGS of Natronobacillus azotifigens 24KS-1, an anaerobic diazotrophic haloalkaliphile from soda-rich habitats.</title>
        <authorList>
            <person name="Sorokin D.Y."/>
            <person name="Merkel A.Y."/>
        </authorList>
    </citation>
    <scope>NUCLEOTIDE SEQUENCE</scope>
    <source>
        <strain evidence="4">24KS-1</strain>
    </source>
</reference>
<dbReference type="Pfam" id="PF02632">
    <property type="entry name" value="BioY"/>
    <property type="match status" value="1"/>
</dbReference>
<organism evidence="4 5">
    <name type="scientific">Natronobacillus azotifigens</name>
    <dbReference type="NCBI Taxonomy" id="472978"/>
    <lineage>
        <taxon>Bacteria</taxon>
        <taxon>Bacillati</taxon>
        <taxon>Bacillota</taxon>
        <taxon>Bacilli</taxon>
        <taxon>Bacillales</taxon>
        <taxon>Bacillaceae</taxon>
        <taxon>Natronobacillus</taxon>
    </lineage>
</organism>
<evidence type="ECO:0000313" key="5">
    <source>
        <dbReference type="Proteomes" id="UP001084197"/>
    </source>
</evidence>
<feature type="transmembrane region" description="Helical" evidence="3">
    <location>
        <begin position="166"/>
        <end position="185"/>
    </location>
</feature>
<feature type="transmembrane region" description="Helical" evidence="3">
    <location>
        <begin position="69"/>
        <end position="87"/>
    </location>
</feature>
<accession>A0A9J6RF41</accession>
<feature type="transmembrane region" description="Helical" evidence="3">
    <location>
        <begin position="12"/>
        <end position="33"/>
    </location>
</feature>
<dbReference type="GO" id="GO:0005886">
    <property type="term" value="C:plasma membrane"/>
    <property type="evidence" value="ECO:0007669"/>
    <property type="project" value="UniProtKB-SubCell"/>
</dbReference>
<evidence type="ECO:0000256" key="1">
    <source>
        <dbReference type="ARBA" id="ARBA00010692"/>
    </source>
</evidence>
<dbReference type="InterPro" id="IPR003784">
    <property type="entry name" value="BioY"/>
</dbReference>
<comment type="caution">
    <text evidence="4">The sequence shown here is derived from an EMBL/GenBank/DDBJ whole genome shotgun (WGS) entry which is preliminary data.</text>
</comment>
<evidence type="ECO:0000256" key="3">
    <source>
        <dbReference type="SAM" id="Phobius"/>
    </source>
</evidence>
<dbReference type="PANTHER" id="PTHR34295:SF1">
    <property type="entry name" value="BIOTIN TRANSPORTER BIOY"/>
    <property type="match status" value="1"/>
</dbReference>
<proteinExistence type="inferred from homology"/>
<dbReference type="PANTHER" id="PTHR34295">
    <property type="entry name" value="BIOTIN TRANSPORTER BIOY"/>
    <property type="match status" value="1"/>
</dbReference>
<gene>
    <name evidence="4" type="ORF">OWO01_13675</name>
</gene>
<evidence type="ECO:0000313" key="4">
    <source>
        <dbReference type="EMBL" id="MCZ0704256.1"/>
    </source>
</evidence>
<dbReference type="RefSeq" id="WP_268781025.1">
    <property type="nucleotide sequence ID" value="NZ_JAPRAT010000031.1"/>
</dbReference>
<dbReference type="GO" id="GO:0015225">
    <property type="term" value="F:biotin transmembrane transporter activity"/>
    <property type="evidence" value="ECO:0007669"/>
    <property type="project" value="UniProtKB-UniRule"/>
</dbReference>
<comment type="similarity">
    <text evidence="1 2">Belongs to the BioY family.</text>
</comment>
<dbReference type="PIRSF" id="PIRSF016661">
    <property type="entry name" value="BioY"/>
    <property type="match status" value="1"/>
</dbReference>
<sequence>MGKISALQLSYGAIFVCLMAIGANIVIWFPFLAIPIGGVSVPLSLQTFFAILAGLMLGKKLGLLSMTAYLLTGLAGVPVFAQMQAGLFVLFDYTGGFLLSFLVVAYVTGWLSERLIPFTLSKGFFIATVGVLVNYLIGVHYMFIAMNTWLGLTISYSTTWISMTPFFIKDIFVALIAAVLMCKIVNRIPKQIRLNTH</sequence>
<evidence type="ECO:0000256" key="2">
    <source>
        <dbReference type="PIRNR" id="PIRNR016661"/>
    </source>
</evidence>
<keyword evidence="2" id="KW-0813">Transport</keyword>
<dbReference type="EMBL" id="JAPRAT010000031">
    <property type="protein sequence ID" value="MCZ0704256.1"/>
    <property type="molecule type" value="Genomic_DNA"/>
</dbReference>
<name>A0A9J6RF41_9BACI</name>
<keyword evidence="2 3" id="KW-0472">Membrane</keyword>
<keyword evidence="5" id="KW-1185">Reference proteome</keyword>
<protein>
    <recommendedName>
        <fullName evidence="2">Biotin transporter</fullName>
    </recommendedName>
</protein>
<comment type="subcellular location">
    <subcellularLocation>
        <location evidence="2">Cell membrane</location>
        <topology evidence="2">Multi-pass membrane protein</topology>
    </subcellularLocation>
</comment>